<dbReference type="AlphaFoldDB" id="F8A116"/>
<keyword evidence="1" id="KW-0732">Signal</keyword>
<dbReference type="InterPro" id="IPR018711">
    <property type="entry name" value="NAGPA"/>
</dbReference>
<dbReference type="HOGENOM" id="CLU_049565_0_0_11"/>
<evidence type="ECO:0000256" key="1">
    <source>
        <dbReference type="SAM" id="SignalP"/>
    </source>
</evidence>
<dbReference type="STRING" id="593907.Celgi_2274"/>
<dbReference type="KEGG" id="cga:Celgi_2274"/>
<dbReference type="eggNOG" id="COG4632">
    <property type="taxonomic scope" value="Bacteria"/>
</dbReference>
<dbReference type="EMBL" id="CP002665">
    <property type="protein sequence ID" value="AEI12774.1"/>
    <property type="molecule type" value="Genomic_DNA"/>
</dbReference>
<keyword evidence="4" id="KW-1185">Reference proteome</keyword>
<reference evidence="4" key="1">
    <citation type="submission" date="2011-04" db="EMBL/GenBank/DDBJ databases">
        <title>Complete sequence of Cellvibrio gilvus ATCC 13127.</title>
        <authorList>
            <person name="Lucas S."/>
            <person name="Han J."/>
            <person name="Lapidus A."/>
            <person name="Cheng J.-F."/>
            <person name="Goodwin L."/>
            <person name="Pitluck S."/>
            <person name="Peters L."/>
            <person name="Munk A."/>
            <person name="Detter J.C."/>
            <person name="Han C."/>
            <person name="Tapia R."/>
            <person name="Land M."/>
            <person name="Hauser L."/>
            <person name="Kyrpides N."/>
            <person name="Ivanova N."/>
            <person name="Ovchinnikova G."/>
            <person name="Pagani I."/>
            <person name="Mead D."/>
            <person name="Brumm P."/>
            <person name="Woyke T."/>
        </authorList>
    </citation>
    <scope>NUCLEOTIDE SEQUENCE [LARGE SCALE GENOMIC DNA]</scope>
    <source>
        <strain evidence="4">ATCC 13127 / NRRL B-14078</strain>
    </source>
</reference>
<organism evidence="3 4">
    <name type="scientific">Cellulomonas gilvus (strain ATCC 13127 / NRRL B-14078)</name>
    <name type="common">Cellvibrio gilvus</name>
    <dbReference type="NCBI Taxonomy" id="593907"/>
    <lineage>
        <taxon>Bacteria</taxon>
        <taxon>Bacillati</taxon>
        <taxon>Actinomycetota</taxon>
        <taxon>Actinomycetes</taxon>
        <taxon>Micrococcales</taxon>
        <taxon>Cellulomonadaceae</taxon>
        <taxon>Cellulomonas</taxon>
    </lineage>
</organism>
<gene>
    <name evidence="3" type="ordered locus">Celgi_2274</name>
</gene>
<dbReference type="Proteomes" id="UP000000485">
    <property type="component" value="Chromosome"/>
</dbReference>
<protein>
    <submittedName>
        <fullName evidence="3">Exopolysaccharide biosynthesis protein</fullName>
    </submittedName>
</protein>
<evidence type="ECO:0000313" key="4">
    <source>
        <dbReference type="Proteomes" id="UP000000485"/>
    </source>
</evidence>
<dbReference type="PANTHER" id="PTHR40446:SF2">
    <property type="entry name" value="N-ACETYLGLUCOSAMINE-1-PHOSPHODIESTER ALPHA-N-ACETYLGLUCOSAMINIDASE"/>
    <property type="match status" value="1"/>
</dbReference>
<proteinExistence type="predicted"/>
<evidence type="ECO:0000259" key="2">
    <source>
        <dbReference type="Pfam" id="PF09992"/>
    </source>
</evidence>
<feature type="chain" id="PRO_5003367007" evidence="1">
    <location>
        <begin position="24"/>
        <end position="321"/>
    </location>
</feature>
<name>F8A116_CELGA</name>
<dbReference type="Pfam" id="PF09992">
    <property type="entry name" value="NAGPA"/>
    <property type="match status" value="1"/>
</dbReference>
<evidence type="ECO:0000313" key="3">
    <source>
        <dbReference type="EMBL" id="AEI12774.1"/>
    </source>
</evidence>
<feature type="domain" description="Phosphodiester glycosidase" evidence="2">
    <location>
        <begin position="129"/>
        <end position="309"/>
    </location>
</feature>
<dbReference type="PANTHER" id="PTHR40446">
    <property type="entry name" value="N-ACETYLGLUCOSAMINE-1-PHOSPHODIESTER ALPHA-N-ACETYLGLUCOSAMINIDASE"/>
    <property type="match status" value="1"/>
</dbReference>
<accession>F8A116</accession>
<sequence length="321" mass="33084" precursor="true">MRRILLASTATFVLAAGGTTAWALDRFVIDHVEIADVSAYEAALAVADGTTDTTRSSGAAGTLTATTYTSDDASIEISTVVTGTGDDKVTYYVADVVLSDATVLRSAFADDAYGTNITQDTSDIAAAHDAVLAINGDYYGFRDTGIVIRNGVAYRDEGARQALAFYRDGHVEVVDETTTTADELVAAGVWNTLSFGPALLQDGQVVEGVEDVEVDTNVGNHSIQGEQPRTAIGVVDENHLVLVVVDGRSPGYSAGVTLPGLTEIMQGLGAQTAYNLDGGGSSTMVFGGELVNDPLGRGQERGTSDVLYVGGLAAASTAAGA</sequence>
<feature type="signal peptide" evidence="1">
    <location>
        <begin position="1"/>
        <end position="23"/>
    </location>
</feature>